<dbReference type="Proteomes" id="UP001241377">
    <property type="component" value="Unassembled WGS sequence"/>
</dbReference>
<sequence length="313" mass="35970">MTDIAKRTAAIHAHEPTSSEKLRALQAEAIKRQQQIEERKNADAMEELRLRFAAAKKDIDTLPSGIEIEDKVTGMKGYMEEISREIDFTEPDQEHGDHLRDALEAIVKNYKQGLARFKALPFLENEEMLMTCVGELMECKTECREILEDIDQLLELVYVKQAIHVWYQELKKDCENLYHMRTTRDLLFRTWLRGFVDRDESKDKEGGLQKLILNAFTSQGIEMPDDYKIKTKEEKEKEKVEQLEQLEKRAKAAKDPEAEDAKEKQPKEGEAKEEQTASETAKKETGKAGSVKDEVAKGGSGKEDTEMKTDEKK</sequence>
<comment type="caution">
    <text evidence="1">The sequence shown here is derived from an EMBL/GenBank/DDBJ whole genome shotgun (WGS) entry which is preliminary data.</text>
</comment>
<accession>A0ACC2VUA4</accession>
<proteinExistence type="predicted"/>
<evidence type="ECO:0000313" key="1">
    <source>
        <dbReference type="EMBL" id="KAJ9102649.1"/>
    </source>
</evidence>
<dbReference type="EMBL" id="JASBWR010000051">
    <property type="protein sequence ID" value="KAJ9102649.1"/>
    <property type="molecule type" value="Genomic_DNA"/>
</dbReference>
<organism evidence="1 2">
    <name type="scientific">Naganishia cerealis</name>
    <dbReference type="NCBI Taxonomy" id="610337"/>
    <lineage>
        <taxon>Eukaryota</taxon>
        <taxon>Fungi</taxon>
        <taxon>Dikarya</taxon>
        <taxon>Basidiomycota</taxon>
        <taxon>Agaricomycotina</taxon>
        <taxon>Tremellomycetes</taxon>
        <taxon>Filobasidiales</taxon>
        <taxon>Filobasidiaceae</taxon>
        <taxon>Naganishia</taxon>
    </lineage>
</organism>
<evidence type="ECO:0000313" key="2">
    <source>
        <dbReference type="Proteomes" id="UP001241377"/>
    </source>
</evidence>
<keyword evidence="2" id="KW-1185">Reference proteome</keyword>
<protein>
    <submittedName>
        <fullName evidence="1">Uncharacterized protein</fullName>
    </submittedName>
</protein>
<gene>
    <name evidence="1" type="ORF">QFC19_004758</name>
</gene>
<name>A0ACC2VUA4_9TREE</name>
<reference evidence="1" key="1">
    <citation type="submission" date="2023-04" db="EMBL/GenBank/DDBJ databases">
        <title>Draft Genome sequencing of Naganishia species isolated from polar environments using Oxford Nanopore Technology.</title>
        <authorList>
            <person name="Leo P."/>
            <person name="Venkateswaran K."/>
        </authorList>
    </citation>
    <scope>NUCLEOTIDE SEQUENCE</scope>
    <source>
        <strain evidence="1">MNA-CCFEE 5261</strain>
    </source>
</reference>